<organism evidence="1 2">
    <name type="scientific">Eruca vesicaria subsp. sativa</name>
    <name type="common">Garden rocket</name>
    <name type="synonym">Eruca sativa</name>
    <dbReference type="NCBI Taxonomy" id="29727"/>
    <lineage>
        <taxon>Eukaryota</taxon>
        <taxon>Viridiplantae</taxon>
        <taxon>Streptophyta</taxon>
        <taxon>Embryophyta</taxon>
        <taxon>Tracheophyta</taxon>
        <taxon>Spermatophyta</taxon>
        <taxon>Magnoliopsida</taxon>
        <taxon>eudicotyledons</taxon>
        <taxon>Gunneridae</taxon>
        <taxon>Pentapetalae</taxon>
        <taxon>rosids</taxon>
        <taxon>malvids</taxon>
        <taxon>Brassicales</taxon>
        <taxon>Brassicaceae</taxon>
        <taxon>Brassiceae</taxon>
        <taxon>Eruca</taxon>
    </lineage>
</organism>
<gene>
    <name evidence="1" type="ORF">ERUC_LOCUS26823</name>
</gene>
<dbReference type="EMBL" id="CAKOAT010297376">
    <property type="protein sequence ID" value="CAH8361067.1"/>
    <property type="molecule type" value="Genomic_DNA"/>
</dbReference>
<name>A0ABC8KQA4_ERUVS</name>
<reference evidence="1 2" key="1">
    <citation type="submission" date="2022-03" db="EMBL/GenBank/DDBJ databases">
        <authorList>
            <person name="Macdonald S."/>
            <person name="Ahmed S."/>
            <person name="Newling K."/>
        </authorList>
    </citation>
    <scope>NUCLEOTIDE SEQUENCE [LARGE SCALE GENOMIC DNA]</scope>
</reference>
<sequence length="99" mass="10982">MSRRQWVVTCVCLSPALNTNAYIFVSVQNASAIDKKPEVFRACKAIGAVLCDMCGCTGKWKALNQKRAKNVDEFIDCPNCYGLSRSTEAVVMIIEEDEN</sequence>
<evidence type="ECO:0000313" key="2">
    <source>
        <dbReference type="Proteomes" id="UP001642260"/>
    </source>
</evidence>
<evidence type="ECO:0000313" key="1">
    <source>
        <dbReference type="EMBL" id="CAH8361067.1"/>
    </source>
</evidence>
<keyword evidence="2" id="KW-1185">Reference proteome</keyword>
<comment type="caution">
    <text evidence="1">The sequence shown here is derived from an EMBL/GenBank/DDBJ whole genome shotgun (WGS) entry which is preliminary data.</text>
</comment>
<dbReference type="Proteomes" id="UP001642260">
    <property type="component" value="Unassembled WGS sequence"/>
</dbReference>
<dbReference type="AlphaFoldDB" id="A0ABC8KQA4"/>
<protein>
    <submittedName>
        <fullName evidence="1">Uncharacterized protein</fullName>
    </submittedName>
</protein>
<accession>A0ABC8KQA4</accession>
<proteinExistence type="predicted"/>